<evidence type="ECO:0000313" key="2">
    <source>
        <dbReference type="Proteomes" id="UP000823914"/>
    </source>
</evidence>
<organism evidence="1 2">
    <name type="scientific">Candidatus Treponema excrementipullorum</name>
    <dbReference type="NCBI Taxonomy" id="2838768"/>
    <lineage>
        <taxon>Bacteria</taxon>
        <taxon>Pseudomonadati</taxon>
        <taxon>Spirochaetota</taxon>
        <taxon>Spirochaetia</taxon>
        <taxon>Spirochaetales</taxon>
        <taxon>Treponemataceae</taxon>
        <taxon>Treponema</taxon>
    </lineage>
</organism>
<protein>
    <submittedName>
        <fullName evidence="1">Type I-C CRISPR-associated protein Cas8c/Csd1</fullName>
    </submittedName>
</protein>
<dbReference type="AlphaFoldDB" id="A0A9E2NZ13"/>
<dbReference type="Pfam" id="PF09709">
    <property type="entry name" value="Cas_Csd1"/>
    <property type="match status" value="1"/>
</dbReference>
<reference evidence="1" key="1">
    <citation type="journal article" date="2021" name="PeerJ">
        <title>Extensive microbial diversity within the chicken gut microbiome revealed by metagenomics and culture.</title>
        <authorList>
            <person name="Gilroy R."/>
            <person name="Ravi A."/>
            <person name="Getino M."/>
            <person name="Pursley I."/>
            <person name="Horton D.L."/>
            <person name="Alikhan N.F."/>
            <person name="Baker D."/>
            <person name="Gharbi K."/>
            <person name="Hall N."/>
            <person name="Watson M."/>
            <person name="Adriaenssens E.M."/>
            <person name="Foster-Nyarko E."/>
            <person name="Jarju S."/>
            <person name="Secka A."/>
            <person name="Antonio M."/>
            <person name="Oren A."/>
            <person name="Chaudhuri R.R."/>
            <person name="La Ragione R."/>
            <person name="Hildebrand F."/>
            <person name="Pallen M.J."/>
        </authorList>
    </citation>
    <scope>NUCLEOTIDE SEQUENCE</scope>
    <source>
        <strain evidence="1">Gambia15-2214</strain>
    </source>
</reference>
<accession>A0A9E2NZ13</accession>
<dbReference type="EMBL" id="JAHLFV010000080">
    <property type="protein sequence ID" value="MBU3849619.1"/>
    <property type="molecule type" value="Genomic_DNA"/>
</dbReference>
<gene>
    <name evidence="1" type="primary">cas8c</name>
    <name evidence="1" type="ORF">IAA16_03540</name>
</gene>
<dbReference type="NCBIfam" id="TIGR01863">
    <property type="entry name" value="cas_Csd1"/>
    <property type="match status" value="1"/>
</dbReference>
<dbReference type="InterPro" id="IPR010144">
    <property type="entry name" value="CRISPR-assoc_prot_Csd1-typ"/>
</dbReference>
<evidence type="ECO:0000313" key="1">
    <source>
        <dbReference type="EMBL" id="MBU3849619.1"/>
    </source>
</evidence>
<dbReference type="CDD" id="cd09757">
    <property type="entry name" value="Cas8c_I-C"/>
    <property type="match status" value="1"/>
</dbReference>
<comment type="caution">
    <text evidence="1">The sequence shown here is derived from an EMBL/GenBank/DDBJ whole genome shotgun (WGS) entry which is preliminary data.</text>
</comment>
<name>A0A9E2NZ13_9SPIR</name>
<sequence>MILQALYDYAQRKGNELPEEGFENIPIKYLIKIREDGSLVDLVSTEGEDKKAHIFEKLPMRVARSGKTPIPSLLLDNTEYVISDNNKRESFVKQIEALPEEIKKTKEINAVILFYRNNHENGIDKISTCDLWERCQKENGIISFILQGRDSIIPQLNIIREYQRKKTAEKIEGTGDPEKEMVKEICLITGKKEVISRLHAATFIIGAKSNAKLVSFQKSSGYDSYGREQSYNAPVSVRAESAYTKALNYLTRSKENKFRLGDDTIVFWAEKAEAASFESSFSAFFATDFDDPDRNTREVKNLFSAPYTAKLESVDSDFYVLGLSPNSARISVRFWETGKVSKFAERIRQHFSDFEIIKSPNEPEYLHLYRILTSIALERKIENIAPNLEGNMIQSILKGIPYPITLQQQCIRRIRAEQKVTRERAAILKAYINRLNRYKNNDEEVSVALDRACLNKGYLLGRLFAVFEKIQQDTHPGLNATITDRFYGAASTNPTTVFTQLMRLNRHHMSSYENQGLKISREKEIGEIMNALDSFPNHLDLTGQSYFALGYYHERQSFYSSSNKSENTEGDK</sequence>
<reference evidence="1" key="2">
    <citation type="submission" date="2021-04" db="EMBL/GenBank/DDBJ databases">
        <authorList>
            <person name="Gilroy R."/>
        </authorList>
    </citation>
    <scope>NUCLEOTIDE SEQUENCE</scope>
    <source>
        <strain evidence="1">Gambia15-2214</strain>
    </source>
</reference>
<dbReference type="Proteomes" id="UP000823914">
    <property type="component" value="Unassembled WGS sequence"/>
</dbReference>
<proteinExistence type="predicted"/>